<dbReference type="InterPro" id="IPR050776">
    <property type="entry name" value="Ank_Repeat/CDKN_Inhibitor"/>
</dbReference>
<feature type="repeat" description="ANK" evidence="3">
    <location>
        <begin position="67"/>
        <end position="99"/>
    </location>
</feature>
<dbReference type="OrthoDB" id="10261302at2759"/>
<evidence type="ECO:0000256" key="4">
    <source>
        <dbReference type="SAM" id="MobiDB-lite"/>
    </source>
</evidence>
<organism evidence="7">
    <name type="scientific">Salpingoeca rosetta (strain ATCC 50818 / BSB-021)</name>
    <dbReference type="NCBI Taxonomy" id="946362"/>
    <lineage>
        <taxon>Eukaryota</taxon>
        <taxon>Choanoflagellata</taxon>
        <taxon>Craspedida</taxon>
        <taxon>Salpingoecidae</taxon>
        <taxon>Salpingoeca</taxon>
    </lineage>
</organism>
<dbReference type="Proteomes" id="UP000007799">
    <property type="component" value="Unassembled WGS sequence"/>
</dbReference>
<protein>
    <recommendedName>
        <fullName evidence="5">SAM domain-containing protein</fullName>
    </recommendedName>
</protein>
<dbReference type="PROSITE" id="PS50297">
    <property type="entry name" value="ANK_REP_REGION"/>
    <property type="match status" value="2"/>
</dbReference>
<dbReference type="Gene3D" id="1.10.150.50">
    <property type="entry name" value="Transcription Factor, Ets-1"/>
    <property type="match status" value="1"/>
</dbReference>
<dbReference type="Gene3D" id="1.25.40.20">
    <property type="entry name" value="Ankyrin repeat-containing domain"/>
    <property type="match status" value="2"/>
</dbReference>
<dbReference type="SMART" id="SM00248">
    <property type="entry name" value="ANK"/>
    <property type="match status" value="4"/>
</dbReference>
<dbReference type="InterPro" id="IPR001660">
    <property type="entry name" value="SAM"/>
</dbReference>
<dbReference type="Pfam" id="PF00536">
    <property type="entry name" value="SAM_1"/>
    <property type="match status" value="1"/>
</dbReference>
<feature type="compositionally biased region" description="Polar residues" evidence="4">
    <location>
        <begin position="250"/>
        <end position="262"/>
    </location>
</feature>
<dbReference type="PANTHER" id="PTHR24201:SF15">
    <property type="entry name" value="ANKYRIN REPEAT DOMAIN-CONTAINING PROTEIN 66"/>
    <property type="match status" value="1"/>
</dbReference>
<dbReference type="InterPro" id="IPR013761">
    <property type="entry name" value="SAM/pointed_sf"/>
</dbReference>
<dbReference type="InterPro" id="IPR036770">
    <property type="entry name" value="Ankyrin_rpt-contain_sf"/>
</dbReference>
<evidence type="ECO:0000313" key="6">
    <source>
        <dbReference type="EMBL" id="EGD78145.1"/>
    </source>
</evidence>
<evidence type="ECO:0000256" key="2">
    <source>
        <dbReference type="ARBA" id="ARBA00023043"/>
    </source>
</evidence>
<keyword evidence="1" id="KW-0677">Repeat</keyword>
<feature type="compositionally biased region" description="Polar residues" evidence="4">
    <location>
        <begin position="206"/>
        <end position="225"/>
    </location>
</feature>
<accession>F2ULZ6</accession>
<gene>
    <name evidence="6" type="ORF">PTSG_09021</name>
</gene>
<feature type="compositionally biased region" description="Low complexity" evidence="4">
    <location>
        <begin position="234"/>
        <end position="243"/>
    </location>
</feature>
<dbReference type="Pfam" id="PF12796">
    <property type="entry name" value="Ank_2"/>
    <property type="match status" value="1"/>
</dbReference>
<dbReference type="RefSeq" id="XP_004989821.1">
    <property type="nucleotide sequence ID" value="XM_004989764.1"/>
</dbReference>
<proteinExistence type="predicted"/>
<feature type="compositionally biased region" description="Basic and acidic residues" evidence="4">
    <location>
        <begin position="150"/>
        <end position="174"/>
    </location>
</feature>
<evidence type="ECO:0000313" key="7">
    <source>
        <dbReference type="Proteomes" id="UP000007799"/>
    </source>
</evidence>
<feature type="region of interest" description="Disordered" evidence="4">
    <location>
        <begin position="150"/>
        <end position="272"/>
    </location>
</feature>
<sequence length="346" mass="36567">MGDASALHILAKEGDTKTLSQALKSADANVVDGDGMRPLHYAAWYGHPGCIQALLSAGAEIDAHDYDGATALHAAAYNGQLNTALLLVEQGADATITDNNNETACEVAVEEGHELVAKFLKLAEEDHKADKVMQRMEKALAEAKEKAKAARSEYAKGHKEAKKTVAELEKEARKQAKKTLKAKKRKKSKGGDVPEAGPVEKGAAPTSFSQLAGMSGAPASTSSPARPQRRRTSSTDNGSTGTGMRDRGASRTSMTSAHSQSTDGGGDVRSRRSDTGMLLAQLGADKDDGEALRLFLATLDMQEFARVFEDEGMSLEDLQQCSAADLKKLGLPSGVRKKLTAALDSA</sequence>
<dbReference type="STRING" id="946362.F2ULZ6"/>
<dbReference type="PROSITE" id="PS50088">
    <property type="entry name" value="ANK_REPEAT"/>
    <property type="match status" value="2"/>
</dbReference>
<dbReference type="PANTHER" id="PTHR24201">
    <property type="entry name" value="ANK_REP_REGION DOMAIN-CONTAINING PROTEIN"/>
    <property type="match status" value="1"/>
</dbReference>
<feature type="compositionally biased region" description="Basic residues" evidence="4">
    <location>
        <begin position="175"/>
        <end position="188"/>
    </location>
</feature>
<feature type="repeat" description="ANK" evidence="3">
    <location>
        <begin position="34"/>
        <end position="66"/>
    </location>
</feature>
<dbReference type="GeneID" id="16070376"/>
<feature type="domain" description="SAM" evidence="5">
    <location>
        <begin position="291"/>
        <end position="344"/>
    </location>
</feature>
<dbReference type="AlphaFoldDB" id="F2ULZ6"/>
<dbReference type="SUPFAM" id="SSF47769">
    <property type="entry name" value="SAM/Pointed domain"/>
    <property type="match status" value="1"/>
</dbReference>
<evidence type="ECO:0000256" key="3">
    <source>
        <dbReference type="PROSITE-ProRule" id="PRU00023"/>
    </source>
</evidence>
<keyword evidence="2 3" id="KW-0040">ANK repeat</keyword>
<dbReference type="SUPFAM" id="SSF48403">
    <property type="entry name" value="Ankyrin repeat"/>
    <property type="match status" value="1"/>
</dbReference>
<dbReference type="EMBL" id="GL832981">
    <property type="protein sequence ID" value="EGD78145.1"/>
    <property type="molecule type" value="Genomic_DNA"/>
</dbReference>
<dbReference type="KEGG" id="sre:PTSG_09021"/>
<keyword evidence="7" id="KW-1185">Reference proteome</keyword>
<evidence type="ECO:0000259" key="5">
    <source>
        <dbReference type="Pfam" id="PF00536"/>
    </source>
</evidence>
<dbReference type="InParanoid" id="F2ULZ6"/>
<dbReference type="eggNOG" id="KOG0504">
    <property type="taxonomic scope" value="Eukaryota"/>
</dbReference>
<dbReference type="InterPro" id="IPR002110">
    <property type="entry name" value="Ankyrin_rpt"/>
</dbReference>
<reference evidence="6" key="1">
    <citation type="submission" date="2009-08" db="EMBL/GenBank/DDBJ databases">
        <title>Annotation of Salpingoeca rosetta.</title>
        <authorList>
            <consortium name="The Broad Institute Genome Sequencing Platform"/>
            <person name="Russ C."/>
            <person name="Cuomo C."/>
            <person name="Burger G."/>
            <person name="Gray M.W."/>
            <person name="Holland P.W.H."/>
            <person name="King N."/>
            <person name="Lang F.B.F."/>
            <person name="Roger A.J."/>
            <person name="Ruiz-Trillo I."/>
            <person name="Young S.K."/>
            <person name="Zeng Q."/>
            <person name="Gargeya S."/>
            <person name="Alvarado L."/>
            <person name="Berlin A."/>
            <person name="Chapman S.B."/>
            <person name="Chen Z."/>
            <person name="Freedman E."/>
            <person name="Gellesch M."/>
            <person name="Goldberg J."/>
            <person name="Griggs A."/>
            <person name="Gujja S."/>
            <person name="Heilman E."/>
            <person name="Heiman D."/>
            <person name="Howarth C."/>
            <person name="Mehta T."/>
            <person name="Neiman D."/>
            <person name="Pearson M."/>
            <person name="Roberts A."/>
            <person name="Saif S."/>
            <person name="Shea T."/>
            <person name="Shenoy N."/>
            <person name="Sisk P."/>
            <person name="Stolte C."/>
            <person name="Sykes S."/>
            <person name="White J."/>
            <person name="Yandava C."/>
            <person name="Haas B."/>
            <person name="Nusbaum C."/>
            <person name="Birren B."/>
        </authorList>
    </citation>
    <scope>NUCLEOTIDE SEQUENCE [LARGE SCALE GENOMIC DNA]</scope>
    <source>
        <strain evidence="6">ATCC 50818</strain>
    </source>
</reference>
<evidence type="ECO:0000256" key="1">
    <source>
        <dbReference type="ARBA" id="ARBA00022737"/>
    </source>
</evidence>
<name>F2ULZ6_SALR5</name>